<dbReference type="InterPro" id="IPR006680">
    <property type="entry name" value="Amidohydro-rel"/>
</dbReference>
<reference evidence="3 4" key="1">
    <citation type="submission" date="2019-07" db="EMBL/GenBank/DDBJ databases">
        <title>Whole genome shotgun sequence of Cyclobacterium qasimii NBRC 106168.</title>
        <authorList>
            <person name="Hosoyama A."/>
            <person name="Uohara A."/>
            <person name="Ohji S."/>
            <person name="Ichikawa N."/>
        </authorList>
    </citation>
    <scope>NUCLEOTIDE SEQUENCE [LARGE SCALE GENOMIC DNA]</scope>
    <source>
        <strain evidence="3 4">NBRC 106168</strain>
    </source>
</reference>
<dbReference type="PANTHER" id="PTHR43569:SF2">
    <property type="entry name" value="AMIDOHYDROLASE-RELATED DOMAIN-CONTAINING PROTEIN"/>
    <property type="match status" value="1"/>
</dbReference>
<dbReference type="EMBL" id="BJYV01000001">
    <property type="protein sequence ID" value="GEO19817.1"/>
    <property type="molecule type" value="Genomic_DNA"/>
</dbReference>
<dbReference type="Gene3D" id="3.20.20.140">
    <property type="entry name" value="Metal-dependent hydrolases"/>
    <property type="match status" value="1"/>
</dbReference>
<gene>
    <name evidence="3" type="ORF">CQA01_03510</name>
</gene>
<accession>A0A512C6U2</accession>
<evidence type="ECO:0000313" key="3">
    <source>
        <dbReference type="EMBL" id="GEO19817.1"/>
    </source>
</evidence>
<dbReference type="GO" id="GO:0016787">
    <property type="term" value="F:hydrolase activity"/>
    <property type="evidence" value="ECO:0007669"/>
    <property type="project" value="UniProtKB-KW"/>
</dbReference>
<dbReference type="AlphaFoldDB" id="A0A512C6U2"/>
<comment type="caution">
    <text evidence="3">The sequence shown here is derived from an EMBL/GenBank/DDBJ whole genome shotgun (WGS) entry which is preliminary data.</text>
</comment>
<dbReference type="InterPro" id="IPR052350">
    <property type="entry name" value="Metallo-dep_Lactonases"/>
</dbReference>
<sequence>MINKIDAHQHFWRYDPIDYSWINEEMLNLKTDFLPDDLLPVLTANGVEGTVAVQALQDEKENEFLLELAENHPFILGVVGWIDLKSPNLAARLSNYDAFNKLKGFRHVLQDEEDSEYILNEAFQRGLSAMFDIGYSYDLLVLPHQLKGAIKTVSNFEKGSFILDHLAKPDIKTGQNEKWKDNIKALAEFPNVYCKLSGMITEAAWSHWEEKEFYPYMDTVMEAFGEDRVMFGSDWPVCKLAGSYEQVIGLVEGYFKGHSESTLQKIWYSNAVNFYRL</sequence>
<dbReference type="RefSeq" id="WP_020890908.1">
    <property type="nucleotide sequence ID" value="NZ_BJYV01000001.1"/>
</dbReference>
<proteinExistence type="inferred from homology"/>
<keyword evidence="3" id="KW-0378">Hydrolase</keyword>
<protein>
    <submittedName>
        <fullName evidence="3">Amidohydrolase</fullName>
    </submittedName>
</protein>
<organism evidence="3 4">
    <name type="scientific">Cyclobacterium qasimii</name>
    <dbReference type="NCBI Taxonomy" id="1350429"/>
    <lineage>
        <taxon>Bacteria</taxon>
        <taxon>Pseudomonadati</taxon>
        <taxon>Bacteroidota</taxon>
        <taxon>Cytophagia</taxon>
        <taxon>Cytophagales</taxon>
        <taxon>Cyclobacteriaceae</taxon>
        <taxon>Cyclobacterium</taxon>
    </lineage>
</organism>
<evidence type="ECO:0000313" key="4">
    <source>
        <dbReference type="Proteomes" id="UP000321301"/>
    </source>
</evidence>
<dbReference type="SUPFAM" id="SSF51556">
    <property type="entry name" value="Metallo-dependent hydrolases"/>
    <property type="match status" value="1"/>
</dbReference>
<comment type="similarity">
    <text evidence="1">Belongs to the metallo-dependent hydrolases superfamily.</text>
</comment>
<evidence type="ECO:0000259" key="2">
    <source>
        <dbReference type="Pfam" id="PF04909"/>
    </source>
</evidence>
<dbReference type="Pfam" id="PF04909">
    <property type="entry name" value="Amidohydro_2"/>
    <property type="match status" value="1"/>
</dbReference>
<dbReference type="Proteomes" id="UP000321301">
    <property type="component" value="Unassembled WGS sequence"/>
</dbReference>
<keyword evidence="4" id="KW-1185">Reference proteome</keyword>
<feature type="domain" description="Amidohydrolase-related" evidence="2">
    <location>
        <begin position="5"/>
        <end position="277"/>
    </location>
</feature>
<evidence type="ECO:0000256" key="1">
    <source>
        <dbReference type="ARBA" id="ARBA00038310"/>
    </source>
</evidence>
<dbReference type="PANTHER" id="PTHR43569">
    <property type="entry name" value="AMIDOHYDROLASE"/>
    <property type="match status" value="1"/>
</dbReference>
<dbReference type="InterPro" id="IPR032466">
    <property type="entry name" value="Metal_Hydrolase"/>
</dbReference>
<name>A0A512C6U2_9BACT</name>